<dbReference type="EMBL" id="CP001047">
    <property type="protein sequence ID" value="ACF07346.1"/>
    <property type="molecule type" value="Genomic_DNA"/>
</dbReference>
<accession>B3PMU4</accession>
<protein>
    <submittedName>
        <fullName evidence="2">Conserved hypothetical membrane protein</fullName>
    </submittedName>
</protein>
<keyword evidence="1" id="KW-0472">Membrane</keyword>
<organism evidence="2 3">
    <name type="scientific">Metamycoplasma arthritidis (strain 158L3-1)</name>
    <name type="common">Mycoplasma arthritidis</name>
    <dbReference type="NCBI Taxonomy" id="243272"/>
    <lineage>
        <taxon>Bacteria</taxon>
        <taxon>Bacillati</taxon>
        <taxon>Mycoplasmatota</taxon>
        <taxon>Mycoplasmoidales</taxon>
        <taxon>Metamycoplasmataceae</taxon>
        <taxon>Metamycoplasma</taxon>
    </lineage>
</organism>
<dbReference type="RefSeq" id="WP_012498303.1">
    <property type="nucleotide sequence ID" value="NC_011025.1"/>
</dbReference>
<sequence>MKRINAEKQKDKRTLTYDPDSDNISRLINEFQHYRKNAKFYKEYSEMEVFEIFKEIRWMKTMDEANGDGLEESRKRQRRIRIKYESYIDYERWSDSPYAQTTRPFSTTKKLIIIWSTIVLFALMLVIVVGLNKWW</sequence>
<dbReference type="STRING" id="243272.MARTH_orf528"/>
<dbReference type="eggNOG" id="ENOG5030MS5">
    <property type="taxonomic scope" value="Bacteria"/>
</dbReference>
<evidence type="ECO:0000256" key="1">
    <source>
        <dbReference type="SAM" id="Phobius"/>
    </source>
</evidence>
<dbReference type="KEGG" id="mat:MARTH_orf528"/>
<dbReference type="AlphaFoldDB" id="B3PMU4"/>
<feature type="transmembrane region" description="Helical" evidence="1">
    <location>
        <begin position="111"/>
        <end position="131"/>
    </location>
</feature>
<dbReference type="HOGENOM" id="CLU_1883428_0_0_14"/>
<dbReference type="Proteomes" id="UP000008812">
    <property type="component" value="Chromosome"/>
</dbReference>
<evidence type="ECO:0000313" key="2">
    <source>
        <dbReference type="EMBL" id="ACF07346.1"/>
    </source>
</evidence>
<gene>
    <name evidence="2" type="ordered locus">MARTH_orf528</name>
</gene>
<keyword evidence="1" id="KW-1133">Transmembrane helix</keyword>
<proteinExistence type="predicted"/>
<evidence type="ECO:0000313" key="3">
    <source>
        <dbReference type="Proteomes" id="UP000008812"/>
    </source>
</evidence>
<name>B3PMU4_META1</name>
<reference evidence="2 3" key="1">
    <citation type="journal article" date="2008" name="Infect. Immun.">
        <title>Genome of Mycoplasma arthritidis.</title>
        <authorList>
            <person name="Dybvig K."/>
            <person name="Zuhua C."/>
            <person name="Lao P."/>
            <person name="Jordan D.S."/>
            <person name="French C.T."/>
            <person name="Tu A.H."/>
            <person name="Loraine A.E."/>
        </authorList>
    </citation>
    <scope>NUCLEOTIDE SEQUENCE [LARGE SCALE GENOMIC DNA]</scope>
    <source>
        <strain evidence="2 3">158L3-1</strain>
    </source>
</reference>
<keyword evidence="3" id="KW-1185">Reference proteome</keyword>
<keyword evidence="1" id="KW-0812">Transmembrane</keyword>